<feature type="binding site" evidence="3">
    <location>
        <begin position="593"/>
        <end position="594"/>
    </location>
    <ligand>
        <name>substrate</name>
    </ligand>
</feature>
<dbReference type="InterPro" id="IPR005194">
    <property type="entry name" value="Glyco_hydro_65_C"/>
</dbReference>
<dbReference type="Proteomes" id="UP000674938">
    <property type="component" value="Unassembled WGS sequence"/>
</dbReference>
<evidence type="ECO:0000256" key="1">
    <source>
        <dbReference type="ARBA" id="ARBA00006768"/>
    </source>
</evidence>
<dbReference type="InterPro" id="IPR037018">
    <property type="entry name" value="GH65_N"/>
</dbReference>
<dbReference type="InterPro" id="IPR012341">
    <property type="entry name" value="6hp_glycosidase-like_sf"/>
</dbReference>
<dbReference type="GO" id="GO:0030246">
    <property type="term" value="F:carbohydrate binding"/>
    <property type="evidence" value="ECO:0007669"/>
    <property type="project" value="InterPro"/>
</dbReference>
<dbReference type="GO" id="GO:0005975">
    <property type="term" value="P:carbohydrate metabolic process"/>
    <property type="evidence" value="ECO:0007669"/>
    <property type="project" value="InterPro"/>
</dbReference>
<feature type="domain" description="Glycoside hydrolase family 65 C-terminal" evidence="5">
    <location>
        <begin position="691"/>
        <end position="751"/>
    </location>
</feature>
<dbReference type="GO" id="GO:0016757">
    <property type="term" value="F:glycosyltransferase activity"/>
    <property type="evidence" value="ECO:0007669"/>
    <property type="project" value="UniProtKB-ARBA"/>
</dbReference>
<dbReference type="Pfam" id="PF03633">
    <property type="entry name" value="Glyco_hydro_65C"/>
    <property type="match status" value="1"/>
</dbReference>
<dbReference type="InterPro" id="IPR008928">
    <property type="entry name" value="6-hairpin_glycosidase_sf"/>
</dbReference>
<dbReference type="PANTHER" id="PTHR11051:SF14">
    <property type="entry name" value="MALTOSE PHOSPHORYLASE"/>
    <property type="match status" value="1"/>
</dbReference>
<dbReference type="SUPFAM" id="SSF48208">
    <property type="entry name" value="Six-hairpin glycosidases"/>
    <property type="match status" value="1"/>
</dbReference>
<proteinExistence type="inferred from homology"/>
<dbReference type="Gene3D" id="2.70.98.40">
    <property type="entry name" value="Glycoside hydrolase, family 65, N-terminal domain"/>
    <property type="match status" value="1"/>
</dbReference>
<evidence type="ECO:0000313" key="8">
    <source>
        <dbReference type="Proteomes" id="UP000674938"/>
    </source>
</evidence>
<sequence length="761" mass="87560">MAKIADLYYQVSPWKVSEVGFDSSRNEVSESIFSLGNEYLGVRGYFEEGYGSASLLGSYFNGVYENSVKEHEAQYKGIIKRSHFMVNAVDWLSTKIELEGERLDLADANITEFYRELDFKTGQLKRSFVWTTLGGKRIKISLVRFLHMESVYYSYQKLEFEALNFQGEIQVELGLDFATIHQSEMSNFWTEEIKEATASGGAIIGKTLTTQQQIFSGFEIKTSAALSSEIIERDKFIGRKLNVKLEEGKTVYIHKYITNIVDKQQTDLDLLWQRGLKSLEDQLAEGYDNAVTLQKSYWSDVWQKYDIEIAGDDLNQQGIRYCIFQMQQTYHGQNPENNIGAKGLTGEAYGGHAFWDTETSCLPFYLLTNLKAARNLLEFRYATLEQARQRAKELDCQGACYPIATLNGNEASALWQHASLQFQPSTGVAYGIWHYVNVSQDQAFVFEHGVEMLIEISRFLASRGDWSPKGQFGFYGVMGPDEFQMMVNHNAYTNYMAKKTFEYTLEVVNQIKQTAPERYRSLQKELALSDEEQQNWQNCAENTLLIVDEAGLIEQHDGFFDLPHVAINEIPVEEFPLYNHWSYDRIYRNDMIKQPDVLMFQFLHNQDFSDQSKKVNYEFYEPKTIHESSLSPSVHSILAAELGKKEEAYDFFGFATRMDLDNYNRNTREGLHTTSIAAAWMNIVYGFGGVRTDGDRLVMAPMIPPKWQSYRFTITYQDQLIEVLVGQESSQFRVIDGKDVLIKLYGKDYHVNQTTLELPMI</sequence>
<dbReference type="RefSeq" id="WP_209528609.1">
    <property type="nucleotide sequence ID" value="NZ_JAEEGA010000008.1"/>
</dbReference>
<reference evidence="7" key="1">
    <citation type="submission" date="2020-12" db="EMBL/GenBank/DDBJ databases">
        <title>Vagococcus allomyrinae sp. nov. and Enterococcus lavae sp. nov., isolated from the larvae of Allomyrina dichotoma.</title>
        <authorList>
            <person name="Lee S.D."/>
        </authorList>
    </citation>
    <scope>NUCLEOTIDE SEQUENCE</scope>
    <source>
        <strain evidence="7">BWB3-3</strain>
    </source>
</reference>
<protein>
    <submittedName>
        <fullName evidence="7">Family 65 glycosyl hydrolase</fullName>
    </submittedName>
</protein>
<evidence type="ECO:0000259" key="4">
    <source>
        <dbReference type="Pfam" id="PF03632"/>
    </source>
</evidence>
<dbReference type="Pfam" id="PF03632">
    <property type="entry name" value="Glyco_hydro_65m"/>
    <property type="match status" value="1"/>
</dbReference>
<dbReference type="Gene3D" id="1.50.10.10">
    <property type="match status" value="1"/>
</dbReference>
<dbReference type="InterPro" id="IPR011013">
    <property type="entry name" value="Gal_mutarotase_sf_dom"/>
</dbReference>
<dbReference type="PANTHER" id="PTHR11051">
    <property type="entry name" value="GLYCOSYL HYDROLASE-RELATED"/>
    <property type="match status" value="1"/>
</dbReference>
<feature type="active site" description="Proton donor" evidence="2">
    <location>
        <position position="482"/>
    </location>
</feature>
<dbReference type="InterPro" id="IPR005196">
    <property type="entry name" value="Glyco_hydro_65_N"/>
</dbReference>
<name>A0A940PFJ7_9ENTE</name>
<accession>A0A940PFJ7</accession>
<feature type="domain" description="Glycoside hydrolase family 65 central catalytic" evidence="4">
    <location>
        <begin position="320"/>
        <end position="681"/>
    </location>
</feature>
<feature type="domain" description="Glycoside hydrolase family 65 N-terminal" evidence="6">
    <location>
        <begin position="18"/>
        <end position="259"/>
    </location>
</feature>
<gene>
    <name evidence="7" type="ORF">I6N95_12935</name>
</gene>
<evidence type="ECO:0000256" key="2">
    <source>
        <dbReference type="PIRSR" id="PIRSR036289-50"/>
    </source>
</evidence>
<dbReference type="InterPro" id="IPR005195">
    <property type="entry name" value="Glyco_hydro_65_M"/>
</dbReference>
<dbReference type="SUPFAM" id="SSF74650">
    <property type="entry name" value="Galactose mutarotase-like"/>
    <property type="match status" value="1"/>
</dbReference>
<evidence type="ECO:0000256" key="3">
    <source>
        <dbReference type="PIRSR" id="PIRSR036289-51"/>
    </source>
</evidence>
<keyword evidence="8" id="KW-1185">Reference proteome</keyword>
<evidence type="ECO:0000313" key="7">
    <source>
        <dbReference type="EMBL" id="MBP1041918.1"/>
    </source>
</evidence>
<dbReference type="EMBL" id="JAEEGA010000008">
    <property type="protein sequence ID" value="MBP1041918.1"/>
    <property type="molecule type" value="Genomic_DNA"/>
</dbReference>
<comment type="caution">
    <text evidence="7">The sequence shown here is derived from an EMBL/GenBank/DDBJ whole genome shotgun (WGS) entry which is preliminary data.</text>
</comment>
<feature type="binding site" evidence="3">
    <location>
        <begin position="355"/>
        <end position="356"/>
    </location>
    <ligand>
        <name>substrate</name>
    </ligand>
</feature>
<dbReference type="PIRSF" id="PIRSF036289">
    <property type="entry name" value="Glycosyl_hydrolase_malt_phosph"/>
    <property type="match status" value="1"/>
</dbReference>
<dbReference type="Pfam" id="PF03636">
    <property type="entry name" value="Glyco_hydro_65N"/>
    <property type="match status" value="1"/>
</dbReference>
<dbReference type="AlphaFoldDB" id="A0A940PFJ7"/>
<dbReference type="InterPro" id="IPR017045">
    <property type="entry name" value="Malt_Pase/Glycosyl_Hdrlase"/>
</dbReference>
<keyword evidence="7" id="KW-0378">Hydrolase</keyword>
<comment type="similarity">
    <text evidence="1">Belongs to the glycosyl hydrolase 65 family.</text>
</comment>
<dbReference type="GO" id="GO:0004553">
    <property type="term" value="F:hydrolase activity, hydrolyzing O-glycosyl compounds"/>
    <property type="evidence" value="ECO:0007669"/>
    <property type="project" value="TreeGrafter"/>
</dbReference>
<evidence type="ECO:0000259" key="5">
    <source>
        <dbReference type="Pfam" id="PF03633"/>
    </source>
</evidence>
<organism evidence="7 8">
    <name type="scientific">Vagococcus allomyrinae</name>
    <dbReference type="NCBI Taxonomy" id="2794353"/>
    <lineage>
        <taxon>Bacteria</taxon>
        <taxon>Bacillati</taxon>
        <taxon>Bacillota</taxon>
        <taxon>Bacilli</taxon>
        <taxon>Lactobacillales</taxon>
        <taxon>Enterococcaceae</taxon>
        <taxon>Vagococcus</taxon>
    </lineage>
</organism>
<evidence type="ECO:0000259" key="6">
    <source>
        <dbReference type="Pfam" id="PF03636"/>
    </source>
</evidence>
<dbReference type="Gene3D" id="2.60.420.10">
    <property type="entry name" value="Maltose phosphorylase, domain 3"/>
    <property type="match status" value="1"/>
</dbReference>